<proteinExistence type="predicted"/>
<dbReference type="SUPFAM" id="SSF88723">
    <property type="entry name" value="PIN domain-like"/>
    <property type="match status" value="1"/>
</dbReference>
<evidence type="ECO:0000313" key="2">
    <source>
        <dbReference type="Proteomes" id="UP000010478"/>
    </source>
</evidence>
<protein>
    <recommendedName>
        <fullName evidence="3">PIN domain-containing protein</fullName>
    </recommendedName>
</protein>
<dbReference type="InterPro" id="IPR029060">
    <property type="entry name" value="PIN-like_dom_sf"/>
</dbReference>
<dbReference type="KEGG" id="oni:Osc7112_3182"/>
<dbReference type="AlphaFoldDB" id="K9VJA5"/>
<evidence type="ECO:0008006" key="3">
    <source>
        <dbReference type="Google" id="ProtNLM"/>
    </source>
</evidence>
<evidence type="ECO:0000313" key="1">
    <source>
        <dbReference type="EMBL" id="AFZ07567.1"/>
    </source>
</evidence>
<dbReference type="eggNOG" id="COG1487">
    <property type="taxonomic scope" value="Bacteria"/>
</dbReference>
<keyword evidence="2" id="KW-1185">Reference proteome</keyword>
<dbReference type="PATRIC" id="fig|179408.3.peg.3906"/>
<dbReference type="Gene3D" id="3.40.50.1010">
    <property type="entry name" value="5'-nuclease"/>
    <property type="match status" value="1"/>
</dbReference>
<dbReference type="RefSeq" id="WP_015176842.1">
    <property type="nucleotide sequence ID" value="NC_019729.1"/>
</dbReference>
<dbReference type="HOGENOM" id="CLU_142852_0_0_3"/>
<name>K9VJA5_9CYAN</name>
<reference evidence="1 2" key="1">
    <citation type="submission" date="2012-05" db="EMBL/GenBank/DDBJ databases">
        <title>Finished chromosome of genome of Oscillatoria sp. PCC 7112.</title>
        <authorList>
            <consortium name="US DOE Joint Genome Institute"/>
            <person name="Gugger M."/>
            <person name="Coursin T."/>
            <person name="Rippka R."/>
            <person name="Tandeau De Marsac N."/>
            <person name="Huntemann M."/>
            <person name="Wei C.-L."/>
            <person name="Han J."/>
            <person name="Detter J.C."/>
            <person name="Han C."/>
            <person name="Tapia R."/>
            <person name="Davenport K."/>
            <person name="Daligault H."/>
            <person name="Erkkila T."/>
            <person name="Gu W."/>
            <person name="Munk A.C.C."/>
            <person name="Teshima H."/>
            <person name="Xu Y."/>
            <person name="Chain P."/>
            <person name="Chen A."/>
            <person name="Krypides N."/>
            <person name="Mavromatis K."/>
            <person name="Markowitz V."/>
            <person name="Szeto E."/>
            <person name="Ivanova N."/>
            <person name="Mikhailova N."/>
            <person name="Ovchinnikova G."/>
            <person name="Pagani I."/>
            <person name="Pati A."/>
            <person name="Goodwin L."/>
            <person name="Peters L."/>
            <person name="Pitluck S."/>
            <person name="Woyke T."/>
            <person name="Kerfeld C."/>
        </authorList>
    </citation>
    <scope>NUCLEOTIDE SEQUENCE [LARGE SCALE GENOMIC DNA]</scope>
    <source>
        <strain evidence="1 2">PCC 7112</strain>
    </source>
</reference>
<organism evidence="1 2">
    <name type="scientific">Phormidium nigroviride PCC 7112</name>
    <dbReference type="NCBI Taxonomy" id="179408"/>
    <lineage>
        <taxon>Bacteria</taxon>
        <taxon>Bacillati</taxon>
        <taxon>Cyanobacteriota</taxon>
        <taxon>Cyanophyceae</taxon>
        <taxon>Oscillatoriophycideae</taxon>
        <taxon>Oscillatoriales</taxon>
        <taxon>Oscillatoriaceae</taxon>
        <taxon>Phormidium</taxon>
    </lineage>
</organism>
<accession>K9VJA5</accession>
<dbReference type="EMBL" id="CP003614">
    <property type="protein sequence ID" value="AFZ07567.1"/>
    <property type="molecule type" value="Genomic_DNA"/>
</dbReference>
<dbReference type="STRING" id="179408.Osc7112_3182"/>
<dbReference type="Proteomes" id="UP000010478">
    <property type="component" value="Chromosome"/>
</dbReference>
<sequence>MSRVVFLDAGPIGLVTNPKLSPESTLCTRWLQALIISDSRVIIPEIADYEVRRELLRANKVRGIARLDELANLVEYLPITTAAMRQAAMFWAQARQQGQPTAGDKTIDSDMILAAQATTLDVVDVVIATTNVGHLSRFAPADLWRNILG</sequence>
<gene>
    <name evidence="1" type="ORF">Osc7112_3182</name>
</gene>